<dbReference type="eggNOG" id="COG1146">
    <property type="taxonomic scope" value="Bacteria"/>
</dbReference>
<dbReference type="Gene3D" id="3.30.70.20">
    <property type="match status" value="1"/>
</dbReference>
<keyword evidence="1" id="KW-0004">4Fe-4S</keyword>
<keyword evidence="7" id="KW-1185">Reference proteome</keyword>
<dbReference type="OrthoDB" id="9804603at2"/>
<feature type="domain" description="4Fe-4S ferredoxin-type" evidence="5">
    <location>
        <begin position="45"/>
        <end position="74"/>
    </location>
</feature>
<dbReference type="Pfam" id="PF12838">
    <property type="entry name" value="Fer4_7"/>
    <property type="match status" value="1"/>
</dbReference>
<evidence type="ECO:0000256" key="3">
    <source>
        <dbReference type="ARBA" id="ARBA00023004"/>
    </source>
</evidence>
<evidence type="ECO:0000313" key="6">
    <source>
        <dbReference type="EMBL" id="EEV18186.1"/>
    </source>
</evidence>
<evidence type="ECO:0000256" key="2">
    <source>
        <dbReference type="ARBA" id="ARBA00022723"/>
    </source>
</evidence>
<keyword evidence="4" id="KW-0411">Iron-sulfur</keyword>
<dbReference type="STRING" id="824.CGRAC_1128"/>
<evidence type="ECO:0000256" key="4">
    <source>
        <dbReference type="ARBA" id="ARBA00023014"/>
    </source>
</evidence>
<keyword evidence="2" id="KW-0479">Metal-binding</keyword>
<dbReference type="Proteomes" id="UP000005709">
    <property type="component" value="Unassembled WGS sequence"/>
</dbReference>
<keyword evidence="3" id="KW-0408">Iron</keyword>
<dbReference type="EMBL" id="ACYG01000019">
    <property type="protein sequence ID" value="EEV18186.1"/>
    <property type="molecule type" value="Genomic_DNA"/>
</dbReference>
<comment type="caution">
    <text evidence="6">The sequence shown here is derived from an EMBL/GenBank/DDBJ whole genome shotgun (WGS) entry which is preliminary data.</text>
</comment>
<dbReference type="GO" id="GO:0051539">
    <property type="term" value="F:4 iron, 4 sulfur cluster binding"/>
    <property type="evidence" value="ECO:0007669"/>
    <property type="project" value="UniProtKB-KW"/>
</dbReference>
<dbReference type="InterPro" id="IPR017896">
    <property type="entry name" value="4Fe4S_Fe-S-bd"/>
</dbReference>
<dbReference type="PANTHER" id="PTHR43687">
    <property type="entry name" value="ADENYLYLSULFATE REDUCTASE, BETA SUBUNIT"/>
    <property type="match status" value="1"/>
</dbReference>
<accession>C8PGE8</accession>
<dbReference type="GO" id="GO:0046872">
    <property type="term" value="F:metal ion binding"/>
    <property type="evidence" value="ECO:0007669"/>
    <property type="project" value="UniProtKB-KW"/>
</dbReference>
<proteinExistence type="predicted"/>
<dbReference type="PROSITE" id="PS51379">
    <property type="entry name" value="4FE4S_FER_2"/>
    <property type="match status" value="2"/>
</dbReference>
<dbReference type="RefSeq" id="WP_005870517.1">
    <property type="nucleotide sequence ID" value="NZ_ACYG01000019.1"/>
</dbReference>
<dbReference type="PANTHER" id="PTHR43687:SF4">
    <property type="entry name" value="BLR5484 PROTEIN"/>
    <property type="match status" value="1"/>
</dbReference>
<evidence type="ECO:0000313" key="7">
    <source>
        <dbReference type="Proteomes" id="UP000005709"/>
    </source>
</evidence>
<evidence type="ECO:0000256" key="1">
    <source>
        <dbReference type="ARBA" id="ARBA00022485"/>
    </source>
</evidence>
<dbReference type="InterPro" id="IPR017900">
    <property type="entry name" value="4Fe4S_Fe_S_CS"/>
</dbReference>
<evidence type="ECO:0000259" key="5">
    <source>
        <dbReference type="PROSITE" id="PS51379"/>
    </source>
</evidence>
<protein>
    <submittedName>
        <fullName evidence="6">2-oxoglutarate-acceptor oxidoreductase subunit OorD</fullName>
    </submittedName>
</protein>
<name>C8PGE8_9BACT</name>
<dbReference type="NCBIfam" id="NF007205">
    <property type="entry name" value="PRK09626.1"/>
    <property type="match status" value="1"/>
</dbReference>
<organism evidence="6 7">
    <name type="scientific">Campylobacter gracilis RM3268</name>
    <dbReference type="NCBI Taxonomy" id="553220"/>
    <lineage>
        <taxon>Bacteria</taxon>
        <taxon>Pseudomonadati</taxon>
        <taxon>Campylobacterota</taxon>
        <taxon>Epsilonproteobacteria</taxon>
        <taxon>Campylobacterales</taxon>
        <taxon>Campylobacteraceae</taxon>
        <taxon>Campylobacter</taxon>
    </lineage>
</organism>
<dbReference type="SUPFAM" id="SSF54862">
    <property type="entry name" value="4Fe-4S ferredoxins"/>
    <property type="match status" value="1"/>
</dbReference>
<dbReference type="AlphaFoldDB" id="C8PGE8"/>
<dbReference type="PROSITE" id="PS00198">
    <property type="entry name" value="4FE4S_FER_1"/>
    <property type="match status" value="2"/>
</dbReference>
<feature type="domain" description="4Fe-4S ferredoxin-type" evidence="5">
    <location>
        <begin position="8"/>
        <end position="37"/>
    </location>
</feature>
<gene>
    <name evidence="6" type="primary">oorD</name>
    <name evidence="6" type="ORF">CAMGR0001_0941</name>
</gene>
<sequence length="103" mass="11367">MSENESQRAIWTDESRCKACNICVSVCPSGAIAMRQDEGAVQGMMIDVVDEGACIGCRECELHCPDFAIFVAPKGFKFARLSSQAREMAEKIKNNNFMKPKDA</sequence>
<reference evidence="6 7" key="1">
    <citation type="submission" date="2009-07" db="EMBL/GenBank/DDBJ databases">
        <authorList>
            <person name="Madupu R."/>
            <person name="Sebastian Y."/>
            <person name="Durkin A.S."/>
            <person name="Torralba M."/>
            <person name="Methe B."/>
            <person name="Sutton G.G."/>
            <person name="Strausberg R.L."/>
            <person name="Nelson K.E."/>
        </authorList>
    </citation>
    <scope>NUCLEOTIDE SEQUENCE [LARGE SCALE GENOMIC DNA]</scope>
    <source>
        <strain evidence="6 7">RM3268</strain>
    </source>
</reference>
<dbReference type="InterPro" id="IPR050572">
    <property type="entry name" value="Fe-S_Ferredoxin"/>
</dbReference>